<evidence type="ECO:0000256" key="2">
    <source>
        <dbReference type="PROSITE-ProRule" id="PRU00117"/>
    </source>
</evidence>
<keyword evidence="6" id="KW-1185">Reference proteome</keyword>
<evidence type="ECO:0000313" key="5">
    <source>
        <dbReference type="EMBL" id="KAK6925734.1"/>
    </source>
</evidence>
<feature type="compositionally biased region" description="Low complexity" evidence="3">
    <location>
        <begin position="605"/>
        <end position="621"/>
    </location>
</feature>
<dbReference type="InterPro" id="IPR055256">
    <property type="entry name" value="KH_1_KHDC4/BBP-like"/>
</dbReference>
<name>A0AAN8V316_9MAGN</name>
<dbReference type="SUPFAM" id="SSF54791">
    <property type="entry name" value="Eukaryotic type KH-domain (KH-domain type I)"/>
    <property type="match status" value="1"/>
</dbReference>
<dbReference type="PANTHER" id="PTHR11208">
    <property type="entry name" value="RNA-BINDING PROTEIN RELATED"/>
    <property type="match status" value="1"/>
</dbReference>
<dbReference type="AlphaFoldDB" id="A0AAN8V316"/>
<dbReference type="Gene3D" id="3.30.1370.10">
    <property type="entry name" value="K Homology domain, type 1"/>
    <property type="match status" value="1"/>
</dbReference>
<sequence>LDISKNMMSTKVDQASTVDSRPSPSTSTKISKFAAKSGFVIPKNKLSGSLVPIIRGSTKSGVGDASKDEGANQVQRKTKWGPDLTQDASVRRGRALAYQARVDQITQQLKSGTLEIDDHKGFPLTTQSSGQETSSQLKNNMSLELLQLERREAIGEILKLNPYYKAPPDYKPLLKEAKVPVPLKEYPGYNFIGLIFGPGGDTLRRVEKETGAKIHVYGIKADEREKVEISISDGFEMQDKLEEIYIHVLADTYGKADAAVALMELLVNPISGVPAVPKTTASVSGITVLNPSQDTLTPDTISSAAVNQGHIQPPQSELQPYPRPWFPGGPSNTLLHGPSSFGPAQNPSASILIPPGNLSSPLLNPSNMPSLFGPRPSSVYGFSPVPQSTSVLPPRSQPPLQVQHPFAPPQPLVHPTAPRNISMLGPMPSPFLLNNPTLPSVMGNHVIPTGPPSMPSVPQLMPFPPSIPPPNLPLPPNANSTGWSGGASGPPASLGPSNMVIAPPQGSTPAISQPIEIPAAPLSGLSAANTVPSVTFSPVSSAPRLSNHPTGAPNFPSVPLPLPGAPSMSTSFFSAPVSVPAVTPVLNQPSPTGQVQLVTPRMLAPSSSSNPLLGSGIVPTSSQPPPPSHPGNSANVPGFSPIKPPPVATPRPGDFTFQPHQQQSPAAQMVPRSSNQPAVPNTVPSNPAVQPPLAPQAPSFQFGVHNAASRPTVQLFPRPPFSNQMGQPQHQASTNMFPGTPSAISGSPRPPMFPNPSAHAPQNPVQQLGPRNFAPALQLPNLPPRPGNPLQLQQSHPAPAGRPGNFLLPTQQFRPSGTFASSPGGHQVYDPFSPTSVSVAPQRQGEKLANARNPENDPEYEDLMASVGVR</sequence>
<accession>A0AAN8V316</accession>
<feature type="compositionally biased region" description="Polar residues" evidence="3">
    <location>
        <begin position="658"/>
        <end position="685"/>
    </location>
</feature>
<reference evidence="5 6" key="1">
    <citation type="submission" date="2023-12" db="EMBL/GenBank/DDBJ databases">
        <title>A high-quality genome assembly for Dillenia turbinata (Dilleniales).</title>
        <authorList>
            <person name="Chanderbali A."/>
        </authorList>
    </citation>
    <scope>NUCLEOTIDE SEQUENCE [LARGE SCALE GENOMIC DNA]</scope>
    <source>
        <strain evidence="5">LSX21</strain>
        <tissue evidence="5">Leaf</tissue>
    </source>
</reference>
<dbReference type="PROSITE" id="PS50084">
    <property type="entry name" value="KH_TYPE_1"/>
    <property type="match status" value="1"/>
</dbReference>
<feature type="region of interest" description="Disordered" evidence="3">
    <location>
        <begin position="57"/>
        <end position="76"/>
    </location>
</feature>
<feature type="compositionally biased region" description="Polar residues" evidence="3">
    <location>
        <begin position="808"/>
        <end position="821"/>
    </location>
</feature>
<dbReference type="GO" id="GO:0005634">
    <property type="term" value="C:nucleus"/>
    <property type="evidence" value="ECO:0007669"/>
    <property type="project" value="TreeGrafter"/>
</dbReference>
<proteinExistence type="predicted"/>
<organism evidence="5 6">
    <name type="scientific">Dillenia turbinata</name>
    <dbReference type="NCBI Taxonomy" id="194707"/>
    <lineage>
        <taxon>Eukaryota</taxon>
        <taxon>Viridiplantae</taxon>
        <taxon>Streptophyta</taxon>
        <taxon>Embryophyta</taxon>
        <taxon>Tracheophyta</taxon>
        <taxon>Spermatophyta</taxon>
        <taxon>Magnoliopsida</taxon>
        <taxon>eudicotyledons</taxon>
        <taxon>Gunneridae</taxon>
        <taxon>Pentapetalae</taxon>
        <taxon>Dilleniales</taxon>
        <taxon>Dilleniaceae</taxon>
        <taxon>Dillenia</taxon>
    </lineage>
</organism>
<dbReference type="InterPro" id="IPR045071">
    <property type="entry name" value="BBP-like"/>
</dbReference>
<evidence type="ECO:0000259" key="4">
    <source>
        <dbReference type="SMART" id="SM00322"/>
    </source>
</evidence>
<evidence type="ECO:0000313" key="6">
    <source>
        <dbReference type="Proteomes" id="UP001370490"/>
    </source>
</evidence>
<feature type="non-terminal residue" evidence="5">
    <location>
        <position position="1"/>
    </location>
</feature>
<dbReference type="InterPro" id="IPR036612">
    <property type="entry name" value="KH_dom_type_1_sf"/>
</dbReference>
<feature type="compositionally biased region" description="Polar residues" evidence="3">
    <location>
        <begin position="721"/>
        <end position="745"/>
    </location>
</feature>
<dbReference type="EMBL" id="JBAMMX010000015">
    <property type="protein sequence ID" value="KAK6925734.1"/>
    <property type="molecule type" value="Genomic_DNA"/>
</dbReference>
<dbReference type="Proteomes" id="UP001370490">
    <property type="component" value="Unassembled WGS sequence"/>
</dbReference>
<feature type="domain" description="K Homology" evidence="4">
    <location>
        <begin position="173"/>
        <end position="267"/>
    </location>
</feature>
<dbReference type="SMART" id="SM00322">
    <property type="entry name" value="KH"/>
    <property type="match status" value="1"/>
</dbReference>
<dbReference type="GO" id="GO:0048024">
    <property type="term" value="P:regulation of mRNA splicing, via spliceosome"/>
    <property type="evidence" value="ECO:0007669"/>
    <property type="project" value="TreeGrafter"/>
</dbReference>
<feature type="region of interest" description="Disordered" evidence="3">
    <location>
        <begin position="603"/>
        <end position="699"/>
    </location>
</feature>
<keyword evidence="1 2" id="KW-0694">RNA-binding</keyword>
<dbReference type="GO" id="GO:0003729">
    <property type="term" value="F:mRNA binding"/>
    <property type="evidence" value="ECO:0007669"/>
    <property type="project" value="TreeGrafter"/>
</dbReference>
<feature type="region of interest" description="Disordered" evidence="3">
    <location>
        <begin position="713"/>
        <end position="870"/>
    </location>
</feature>
<dbReference type="Pfam" id="PF22675">
    <property type="entry name" value="KH-I_KHDC4-BBP"/>
    <property type="match status" value="1"/>
</dbReference>
<evidence type="ECO:0000256" key="1">
    <source>
        <dbReference type="ARBA" id="ARBA00022884"/>
    </source>
</evidence>
<feature type="region of interest" description="Disordered" evidence="3">
    <location>
        <begin position="1"/>
        <end position="29"/>
    </location>
</feature>
<comment type="caution">
    <text evidence="5">The sequence shown here is derived from an EMBL/GenBank/DDBJ whole genome shotgun (WGS) entry which is preliminary data.</text>
</comment>
<evidence type="ECO:0000256" key="3">
    <source>
        <dbReference type="SAM" id="MobiDB-lite"/>
    </source>
</evidence>
<dbReference type="InterPro" id="IPR004087">
    <property type="entry name" value="KH_dom"/>
</dbReference>
<protein>
    <submittedName>
        <fullName evidence="5">K Homology domain, type 1</fullName>
    </submittedName>
</protein>
<dbReference type="PANTHER" id="PTHR11208:SF98">
    <property type="entry name" value="RNA-BINDING KH DOMAIN-CONTAINING PROTEIN"/>
    <property type="match status" value="1"/>
</dbReference>
<gene>
    <name evidence="5" type="ORF">RJ641_007453</name>
</gene>